<protein>
    <recommendedName>
        <fullName evidence="3">ABC transporter domain-containing protein</fullName>
    </recommendedName>
</protein>
<keyword evidence="2" id="KW-1185">Reference proteome</keyword>
<dbReference type="EMBL" id="CP118108">
    <property type="protein sequence ID" value="WDI04255.1"/>
    <property type="molecule type" value="Genomic_DNA"/>
</dbReference>
<dbReference type="RefSeq" id="WP_152557578.1">
    <property type="nucleotide sequence ID" value="NZ_CP118106.1"/>
</dbReference>
<dbReference type="SUPFAM" id="SSF52540">
    <property type="entry name" value="P-loop containing nucleoside triphosphate hydrolases"/>
    <property type="match status" value="1"/>
</dbReference>
<dbReference type="InterPro" id="IPR027417">
    <property type="entry name" value="P-loop_NTPase"/>
</dbReference>
<dbReference type="Gene3D" id="3.40.50.300">
    <property type="entry name" value="P-loop containing nucleotide triphosphate hydrolases"/>
    <property type="match status" value="1"/>
</dbReference>
<reference evidence="1 2" key="1">
    <citation type="submission" date="2023-02" db="EMBL/GenBank/DDBJ databases">
        <title>Pathogen: clinical or host-associated sample.</title>
        <authorList>
            <person name="Hergert J."/>
            <person name="Casey R."/>
            <person name="Wagner J."/>
            <person name="Young E.L."/>
            <person name="Oakeson K.F."/>
        </authorList>
    </citation>
    <scope>NUCLEOTIDE SEQUENCE [LARGE SCALE GENOMIC DNA]</scope>
    <source>
        <strain evidence="1 2">2022CK-00829</strain>
    </source>
</reference>
<accession>A0ABY7XHC3</accession>
<evidence type="ECO:0000313" key="2">
    <source>
        <dbReference type="Proteomes" id="UP001221519"/>
    </source>
</evidence>
<organism evidence="1 2">
    <name type="scientific">Paenibacillus urinalis</name>
    <dbReference type="NCBI Taxonomy" id="521520"/>
    <lineage>
        <taxon>Bacteria</taxon>
        <taxon>Bacillati</taxon>
        <taxon>Bacillota</taxon>
        <taxon>Bacilli</taxon>
        <taxon>Bacillales</taxon>
        <taxon>Paenibacillaceae</taxon>
        <taxon>Paenibacillus</taxon>
    </lineage>
</organism>
<name>A0ABY7XHC3_9BACL</name>
<dbReference type="Proteomes" id="UP001221519">
    <property type="component" value="Chromosome"/>
</dbReference>
<proteinExistence type="predicted"/>
<sequence length="69" mass="7322">MYLLVFTTLFDGGDYANHLPASGAGEGVVLTSHNGSGKRTLLRILAALLFPSIGEVIAWRDGSPIICTF</sequence>
<gene>
    <name evidence="1" type="ORF">PUW25_10010</name>
</gene>
<evidence type="ECO:0000313" key="1">
    <source>
        <dbReference type="EMBL" id="WDI04255.1"/>
    </source>
</evidence>
<evidence type="ECO:0008006" key="3">
    <source>
        <dbReference type="Google" id="ProtNLM"/>
    </source>
</evidence>